<accession>A0ABP6XL05</accession>
<sequence>MSDGSEGFDELEEGTMTGRTELELADWRRRVAGLYADVRAEADPATAHGLWRAGRDALFREHPQSALPAGSPLRETGLPFWPYDPRFRFEVELAPVPEGTRALELPSGETGSTLLRAVGVVELPDPVGASVTLWWLEQYAGGMFLPLRDGTAGDADPTAGSYGGGRYLLDTAKGADLGAHGSRLVVDLNFLYHPSCRYDDAWLCPLAPPENTVSARVEAGERMA</sequence>
<comment type="caution">
    <text evidence="1">The sequence shown here is derived from an EMBL/GenBank/DDBJ whole genome shotgun (WGS) entry which is preliminary data.</text>
</comment>
<dbReference type="PANTHER" id="PTHR41913:SF1">
    <property type="entry name" value="DUF1684 DOMAIN-CONTAINING PROTEIN"/>
    <property type="match status" value="1"/>
</dbReference>
<dbReference type="InterPro" id="IPR012467">
    <property type="entry name" value="DUF1684"/>
</dbReference>
<reference evidence="2" key="1">
    <citation type="journal article" date="2019" name="Int. J. Syst. Evol. Microbiol.">
        <title>The Global Catalogue of Microorganisms (GCM) 10K type strain sequencing project: providing services to taxonomists for standard genome sequencing and annotation.</title>
        <authorList>
            <consortium name="The Broad Institute Genomics Platform"/>
            <consortium name="The Broad Institute Genome Sequencing Center for Infectious Disease"/>
            <person name="Wu L."/>
            <person name="Ma J."/>
        </authorList>
    </citation>
    <scope>NUCLEOTIDE SEQUENCE [LARGE SCALE GENOMIC DNA]</scope>
    <source>
        <strain evidence="2">JCM 16540</strain>
    </source>
</reference>
<organism evidence="1 2">
    <name type="scientific">Microlunatus spumicola</name>
    <dbReference type="NCBI Taxonomy" id="81499"/>
    <lineage>
        <taxon>Bacteria</taxon>
        <taxon>Bacillati</taxon>
        <taxon>Actinomycetota</taxon>
        <taxon>Actinomycetes</taxon>
        <taxon>Propionibacteriales</taxon>
        <taxon>Propionibacteriaceae</taxon>
        <taxon>Microlunatus</taxon>
    </lineage>
</organism>
<evidence type="ECO:0000313" key="1">
    <source>
        <dbReference type="EMBL" id="GAA3568833.1"/>
    </source>
</evidence>
<evidence type="ECO:0000313" key="2">
    <source>
        <dbReference type="Proteomes" id="UP001500767"/>
    </source>
</evidence>
<protein>
    <recommendedName>
        <fullName evidence="3">DUF1684 domain-containing protein</fullName>
    </recommendedName>
</protein>
<name>A0ABP6XL05_9ACTN</name>
<proteinExistence type="predicted"/>
<gene>
    <name evidence="1" type="ORF">GCM10022197_26350</name>
</gene>
<dbReference type="Pfam" id="PF07920">
    <property type="entry name" value="DUF1684"/>
    <property type="match status" value="1"/>
</dbReference>
<dbReference type="Proteomes" id="UP001500767">
    <property type="component" value="Unassembled WGS sequence"/>
</dbReference>
<evidence type="ECO:0008006" key="3">
    <source>
        <dbReference type="Google" id="ProtNLM"/>
    </source>
</evidence>
<keyword evidence="2" id="KW-1185">Reference proteome</keyword>
<dbReference type="PANTHER" id="PTHR41913">
    <property type="entry name" value="DUF1684 DOMAIN-CONTAINING PROTEIN"/>
    <property type="match status" value="1"/>
</dbReference>
<dbReference type="EMBL" id="BAAAYR010000004">
    <property type="protein sequence ID" value="GAA3568833.1"/>
    <property type="molecule type" value="Genomic_DNA"/>
</dbReference>